<protein>
    <submittedName>
        <fullName evidence="2">Uncharacterized protein</fullName>
    </submittedName>
</protein>
<keyword evidence="1" id="KW-0175">Coiled coil</keyword>
<dbReference type="EMBL" id="GL871008">
    <property type="protein sequence ID" value="EGC37084.1"/>
    <property type="molecule type" value="Genomic_DNA"/>
</dbReference>
<feature type="coiled-coil region" evidence="1">
    <location>
        <begin position="13"/>
        <end position="86"/>
    </location>
</feature>
<dbReference type="VEuPathDB" id="AmoebaDB:DICPUDRAFT_87111"/>
<accession>F0ZG27</accession>
<proteinExistence type="predicted"/>
<reference evidence="3" key="1">
    <citation type="journal article" date="2011" name="Genome Biol.">
        <title>Comparative genomics of the social amoebae Dictyostelium discoideum and Dictyostelium purpureum.</title>
        <authorList>
            <consortium name="US DOE Joint Genome Institute (JGI-PGF)"/>
            <person name="Sucgang R."/>
            <person name="Kuo A."/>
            <person name="Tian X."/>
            <person name="Salerno W."/>
            <person name="Parikh A."/>
            <person name="Feasley C.L."/>
            <person name="Dalin E."/>
            <person name="Tu H."/>
            <person name="Huang E."/>
            <person name="Barry K."/>
            <person name="Lindquist E."/>
            <person name="Shapiro H."/>
            <person name="Bruce D."/>
            <person name="Schmutz J."/>
            <person name="Salamov A."/>
            <person name="Fey P."/>
            <person name="Gaudet P."/>
            <person name="Anjard C."/>
            <person name="Babu M.M."/>
            <person name="Basu S."/>
            <person name="Bushmanova Y."/>
            <person name="van der Wel H."/>
            <person name="Katoh-Kurasawa M."/>
            <person name="Dinh C."/>
            <person name="Coutinho P.M."/>
            <person name="Saito T."/>
            <person name="Elias M."/>
            <person name="Schaap P."/>
            <person name="Kay R.R."/>
            <person name="Henrissat B."/>
            <person name="Eichinger L."/>
            <person name="Rivero F."/>
            <person name="Putnam N.H."/>
            <person name="West C.M."/>
            <person name="Loomis W.F."/>
            <person name="Chisholm R.L."/>
            <person name="Shaulsky G."/>
            <person name="Strassmann J.E."/>
            <person name="Queller D.C."/>
            <person name="Kuspa A."/>
            <person name="Grigoriev I.V."/>
        </authorList>
    </citation>
    <scope>NUCLEOTIDE SEQUENCE [LARGE SCALE GENOMIC DNA]</scope>
    <source>
        <strain evidence="3">QSDP1</strain>
    </source>
</reference>
<dbReference type="OrthoDB" id="19420at2759"/>
<dbReference type="FunCoup" id="F0ZG27">
    <property type="interactions" value="743"/>
</dbReference>
<sequence length="143" mass="16725">MSDSNDLGDSNENSNLIQEFSEQLKKLKELNDSLKDKNIQLIQQQEISENKIEAYKRELELKNEQINNLDNRLQNIEEELNDSKILNDELINWKETHKVTDEEYIRAIKIKDDNIGALSIQLEHSMNKNAYVFGPIKLLIIVQ</sequence>
<gene>
    <name evidence="2" type="ORF">DICPUDRAFT_87111</name>
</gene>
<dbReference type="GeneID" id="10503759"/>
<evidence type="ECO:0000256" key="1">
    <source>
        <dbReference type="SAM" id="Coils"/>
    </source>
</evidence>
<evidence type="ECO:0000313" key="3">
    <source>
        <dbReference type="Proteomes" id="UP000001064"/>
    </source>
</evidence>
<evidence type="ECO:0000313" key="2">
    <source>
        <dbReference type="EMBL" id="EGC37084.1"/>
    </source>
</evidence>
<dbReference type="eggNOG" id="ENOG502RI42">
    <property type="taxonomic scope" value="Eukaryota"/>
</dbReference>
<dbReference type="OMA" id="INWKETH"/>
<dbReference type="InParanoid" id="F0ZG27"/>
<name>F0ZG27_DICPU</name>
<dbReference type="KEGG" id="dpp:DICPUDRAFT_87111"/>
<dbReference type="RefSeq" id="XP_003286365.1">
    <property type="nucleotide sequence ID" value="XM_003286317.1"/>
</dbReference>
<dbReference type="AlphaFoldDB" id="F0ZG27"/>
<organism evidence="2 3">
    <name type="scientific">Dictyostelium purpureum</name>
    <name type="common">Slime mold</name>
    <dbReference type="NCBI Taxonomy" id="5786"/>
    <lineage>
        <taxon>Eukaryota</taxon>
        <taxon>Amoebozoa</taxon>
        <taxon>Evosea</taxon>
        <taxon>Eumycetozoa</taxon>
        <taxon>Dictyostelia</taxon>
        <taxon>Dictyosteliales</taxon>
        <taxon>Dictyosteliaceae</taxon>
        <taxon>Dictyostelium</taxon>
    </lineage>
</organism>
<dbReference type="Proteomes" id="UP000001064">
    <property type="component" value="Unassembled WGS sequence"/>
</dbReference>
<keyword evidence="3" id="KW-1185">Reference proteome</keyword>